<proteinExistence type="inferred from homology"/>
<comment type="cofactor">
    <cofactor evidence="5">
        <name>heme</name>
        <dbReference type="ChEBI" id="CHEBI:30413"/>
    </cofactor>
</comment>
<dbReference type="AlphaFoldDB" id="A0A5K1GSX2"/>
<dbReference type="GO" id="GO:0005506">
    <property type="term" value="F:iron ion binding"/>
    <property type="evidence" value="ECO:0007669"/>
    <property type="project" value="InterPro"/>
</dbReference>
<dbReference type="InterPro" id="IPR036396">
    <property type="entry name" value="Cyt_P450_sf"/>
</dbReference>
<dbReference type="GO" id="GO:0016705">
    <property type="term" value="F:oxidoreductase activity, acting on paired donors, with incorporation or reduction of molecular oxygen"/>
    <property type="evidence" value="ECO:0007669"/>
    <property type="project" value="InterPro"/>
</dbReference>
<keyword evidence="5 6" id="KW-0349">Heme</keyword>
<dbReference type="PRINTS" id="PR00463">
    <property type="entry name" value="EP450I"/>
</dbReference>
<keyword evidence="2 5" id="KW-0479">Metal-binding</keyword>
<dbReference type="EMBL" id="LR721787">
    <property type="protein sequence ID" value="VVW78345.1"/>
    <property type="molecule type" value="Genomic_DNA"/>
</dbReference>
<keyword evidence="3 6" id="KW-0560">Oxidoreductase</keyword>
<evidence type="ECO:0000313" key="7">
    <source>
        <dbReference type="EMBL" id="VVW78345.1"/>
    </source>
</evidence>
<comment type="similarity">
    <text evidence="1 6">Belongs to the cytochrome P450 family.</text>
</comment>
<evidence type="ECO:0000256" key="1">
    <source>
        <dbReference type="ARBA" id="ARBA00010617"/>
    </source>
</evidence>
<accession>A0A5K1GSX2</accession>
<evidence type="ECO:0000256" key="2">
    <source>
        <dbReference type="ARBA" id="ARBA00022723"/>
    </source>
</evidence>
<reference evidence="7" key="1">
    <citation type="submission" date="2019-09" db="EMBL/GenBank/DDBJ databases">
        <authorList>
            <person name="Zhang L."/>
        </authorList>
    </citation>
    <scope>NUCLEOTIDE SEQUENCE</scope>
</reference>
<feature type="binding site" description="axial binding residue" evidence="5">
    <location>
        <position position="476"/>
    </location>
    <ligand>
        <name>heme</name>
        <dbReference type="ChEBI" id="CHEBI:30413"/>
    </ligand>
    <ligandPart>
        <name>Fe</name>
        <dbReference type="ChEBI" id="CHEBI:18248"/>
    </ligandPart>
</feature>
<dbReference type="Gramene" id="NC9G0147380.1">
    <property type="protein sequence ID" value="NC9G0147380.1:cds"/>
    <property type="gene ID" value="NC9G0147380"/>
</dbReference>
<dbReference type="CDD" id="cd11064">
    <property type="entry name" value="CYP86A"/>
    <property type="match status" value="1"/>
</dbReference>
<dbReference type="GO" id="GO:0004497">
    <property type="term" value="F:monooxygenase activity"/>
    <property type="evidence" value="ECO:0007669"/>
    <property type="project" value="UniProtKB-KW"/>
</dbReference>
<dbReference type="Gene3D" id="1.10.630.10">
    <property type="entry name" value="Cytochrome P450"/>
    <property type="match status" value="1"/>
</dbReference>
<dbReference type="InterPro" id="IPR002401">
    <property type="entry name" value="Cyt_P450_E_grp-I"/>
</dbReference>
<dbReference type="OrthoDB" id="1470350at2759"/>
<dbReference type="InterPro" id="IPR017972">
    <property type="entry name" value="Cyt_P450_CS"/>
</dbReference>
<dbReference type="PROSITE" id="PS00086">
    <property type="entry name" value="CYTOCHROME_P450"/>
    <property type="match status" value="1"/>
</dbReference>
<dbReference type="SUPFAM" id="SSF48264">
    <property type="entry name" value="Cytochrome P450"/>
    <property type="match status" value="1"/>
</dbReference>
<sequence length="534" mass="60555">MMGSEILTSWWPAADTQLLPRLMELLSNFRWPEAIVAAVCLYLIHTYRKQRDELVVDWPLVGMLPAALLNIHDLYEWTTKGLSITGGTLYFRGPWFSGMEYLVTSDPRNIEYMLKTNFGNYPKGEEFDDIFRDLMGHGIFNSDADAWKAQRKVASTLVHGKPFRQFVGRTSDDMVRHKLVPLLNHAAQSGETINLQDVFLRFTFDSTCTAVFGNNPGCLSVGLPTVPFAKAIDDAMESILFRHALPENWWRLLRFLKLGKERQFAKSMAVVENFVDDQLAQRKALLDSQRAAGSGASPVVGDDLLSNYMAMSEGDSKFLRDTCVNFLIAGRDTSGVALSWFFWLLSKHPDIEARLLEELATIVRDKKEGEQSFTHEDLQKMVYLQAALCESLRLYPSVPIGHKSVLKEDVLPSGDVVKPGVKILYVIYSVGRMEWVWGKDCLEFVPERWLDEDGRLKKQQISDFRFLAFNGGPRTCVGKEMAFVQMKYAAAQVLLNFEIKVIESHPIVPKPSVIMSMKHGLMVKVKKRSEPSTH</sequence>
<dbReference type="InterPro" id="IPR001128">
    <property type="entry name" value="Cyt_P450"/>
</dbReference>
<dbReference type="OMA" id="WIKEITN"/>
<gene>
    <name evidence="7" type="ORF">NYM_LOCUS27037</name>
</gene>
<keyword evidence="6" id="KW-0503">Monooxygenase</keyword>
<evidence type="ECO:0000256" key="5">
    <source>
        <dbReference type="PIRSR" id="PIRSR602401-1"/>
    </source>
</evidence>
<evidence type="ECO:0000256" key="6">
    <source>
        <dbReference type="RuleBase" id="RU000461"/>
    </source>
</evidence>
<protein>
    <submittedName>
        <fullName evidence="7">Uncharacterized protein</fullName>
    </submittedName>
</protein>
<dbReference type="PRINTS" id="PR00385">
    <property type="entry name" value="P450"/>
</dbReference>
<organism evidence="7">
    <name type="scientific">Nymphaea colorata</name>
    <name type="common">pocket water lily</name>
    <dbReference type="NCBI Taxonomy" id="210225"/>
    <lineage>
        <taxon>Eukaryota</taxon>
        <taxon>Viridiplantae</taxon>
        <taxon>Streptophyta</taxon>
        <taxon>Embryophyta</taxon>
        <taxon>Tracheophyta</taxon>
        <taxon>Spermatophyta</taxon>
        <taxon>Magnoliopsida</taxon>
        <taxon>Nymphaeales</taxon>
        <taxon>Nymphaeaceae</taxon>
        <taxon>Nymphaea</taxon>
    </lineage>
</organism>
<dbReference type="PANTHER" id="PTHR24296">
    <property type="entry name" value="CYTOCHROME P450"/>
    <property type="match status" value="1"/>
</dbReference>
<keyword evidence="4 5" id="KW-0408">Iron</keyword>
<dbReference type="GO" id="GO:0006629">
    <property type="term" value="P:lipid metabolic process"/>
    <property type="evidence" value="ECO:0007669"/>
    <property type="project" value="UniProtKB-ARBA"/>
</dbReference>
<evidence type="ECO:0000256" key="3">
    <source>
        <dbReference type="ARBA" id="ARBA00023002"/>
    </source>
</evidence>
<dbReference type="GO" id="GO:0020037">
    <property type="term" value="F:heme binding"/>
    <property type="evidence" value="ECO:0007669"/>
    <property type="project" value="InterPro"/>
</dbReference>
<evidence type="ECO:0000256" key="4">
    <source>
        <dbReference type="ARBA" id="ARBA00023004"/>
    </source>
</evidence>
<dbReference type="Pfam" id="PF00067">
    <property type="entry name" value="p450"/>
    <property type="match status" value="1"/>
</dbReference>
<name>A0A5K1GSX2_9MAGN</name>